<feature type="compositionally biased region" description="Basic and acidic residues" evidence="2">
    <location>
        <begin position="1"/>
        <end position="11"/>
    </location>
</feature>
<evidence type="ECO:0000256" key="1">
    <source>
        <dbReference type="PROSITE-ProRule" id="PRU00047"/>
    </source>
</evidence>
<evidence type="ECO:0000313" key="5">
    <source>
        <dbReference type="Proteomes" id="UP000821866"/>
    </source>
</evidence>
<keyword evidence="1" id="KW-0863">Zinc-finger</keyword>
<evidence type="ECO:0000256" key="2">
    <source>
        <dbReference type="SAM" id="MobiDB-lite"/>
    </source>
</evidence>
<keyword evidence="1" id="KW-0479">Metal-binding</keyword>
<feature type="domain" description="CCHC-type" evidence="3">
    <location>
        <begin position="435"/>
        <end position="449"/>
    </location>
</feature>
<evidence type="ECO:0000259" key="3">
    <source>
        <dbReference type="PROSITE" id="PS50158"/>
    </source>
</evidence>
<dbReference type="EMBL" id="JABSTU010000002">
    <property type="protein sequence ID" value="KAH8036379.1"/>
    <property type="molecule type" value="Genomic_DNA"/>
</dbReference>
<dbReference type="AlphaFoldDB" id="A0A9J6EPF8"/>
<evidence type="ECO:0000313" key="4">
    <source>
        <dbReference type="EMBL" id="KAH8036379.1"/>
    </source>
</evidence>
<dbReference type="Proteomes" id="UP000821866">
    <property type="component" value="Chromosome 10"/>
</dbReference>
<proteinExistence type="predicted"/>
<dbReference type="InterPro" id="IPR036875">
    <property type="entry name" value="Znf_CCHC_sf"/>
</dbReference>
<reference evidence="4" key="2">
    <citation type="submission" date="2021-09" db="EMBL/GenBank/DDBJ databases">
        <authorList>
            <person name="Jia N."/>
            <person name="Wang J."/>
            <person name="Shi W."/>
            <person name="Du L."/>
            <person name="Sun Y."/>
            <person name="Zhan W."/>
            <person name="Jiang J."/>
            <person name="Wang Q."/>
            <person name="Zhang B."/>
            <person name="Ji P."/>
            <person name="Sakyi L.B."/>
            <person name="Cui X."/>
            <person name="Yuan T."/>
            <person name="Jiang B."/>
            <person name="Yang W."/>
            <person name="Lam T.T.-Y."/>
            <person name="Chang Q."/>
            <person name="Ding S."/>
            <person name="Wang X."/>
            <person name="Zhu J."/>
            <person name="Ruan X."/>
            <person name="Zhao L."/>
            <person name="Wei J."/>
            <person name="Que T."/>
            <person name="Du C."/>
            <person name="Cheng J."/>
            <person name="Dai P."/>
            <person name="Han X."/>
            <person name="Huang E."/>
            <person name="Gao Y."/>
            <person name="Liu J."/>
            <person name="Shao H."/>
            <person name="Ye R."/>
            <person name="Li L."/>
            <person name="Wei W."/>
            <person name="Wang X."/>
            <person name="Wang C."/>
            <person name="Huo Q."/>
            <person name="Li W."/>
            <person name="Guo W."/>
            <person name="Chen H."/>
            <person name="Chen S."/>
            <person name="Zhou L."/>
            <person name="Zhou L."/>
            <person name="Ni X."/>
            <person name="Tian J."/>
            <person name="Zhou Y."/>
            <person name="Sheng Y."/>
            <person name="Liu T."/>
            <person name="Pan Y."/>
            <person name="Xia L."/>
            <person name="Li J."/>
            <person name="Zhao F."/>
            <person name="Cao W."/>
        </authorList>
    </citation>
    <scope>NUCLEOTIDE SEQUENCE</scope>
    <source>
        <strain evidence="4">Rmic-2018</strain>
        <tissue evidence="4">Larvae</tissue>
    </source>
</reference>
<organism evidence="4 5">
    <name type="scientific">Rhipicephalus microplus</name>
    <name type="common">Cattle tick</name>
    <name type="synonym">Boophilus microplus</name>
    <dbReference type="NCBI Taxonomy" id="6941"/>
    <lineage>
        <taxon>Eukaryota</taxon>
        <taxon>Metazoa</taxon>
        <taxon>Ecdysozoa</taxon>
        <taxon>Arthropoda</taxon>
        <taxon>Chelicerata</taxon>
        <taxon>Arachnida</taxon>
        <taxon>Acari</taxon>
        <taxon>Parasitiformes</taxon>
        <taxon>Ixodida</taxon>
        <taxon>Ixodoidea</taxon>
        <taxon>Ixodidae</taxon>
        <taxon>Rhipicephalinae</taxon>
        <taxon>Rhipicephalus</taxon>
        <taxon>Boophilus</taxon>
    </lineage>
</organism>
<dbReference type="InterPro" id="IPR001878">
    <property type="entry name" value="Znf_CCHC"/>
</dbReference>
<dbReference type="GO" id="GO:0008270">
    <property type="term" value="F:zinc ion binding"/>
    <property type="evidence" value="ECO:0007669"/>
    <property type="project" value="UniProtKB-KW"/>
</dbReference>
<dbReference type="SMART" id="SM00343">
    <property type="entry name" value="ZnF_C2HC"/>
    <property type="match status" value="2"/>
</dbReference>
<keyword evidence="5" id="KW-1185">Reference proteome</keyword>
<name>A0A9J6EPF8_RHIMP</name>
<dbReference type="GO" id="GO:0003676">
    <property type="term" value="F:nucleic acid binding"/>
    <property type="evidence" value="ECO:0007669"/>
    <property type="project" value="InterPro"/>
</dbReference>
<sequence>MTSSRAVHEVSPDGAGSPANPTEQEATSGMASTEPTTAQAHFCPARPTAGASEEDAGSSVSEVTAVAIGHRVNPGTRMQARARETEDEISRFCADSANRNTVSALNYIMSRVFELVNLCSDMREDAAAERGAALALHGQLVDAHREIAGLQSQALVAERPPVGDILGGLAVAPAVGPAHAVLAAGPGVQVATGATPTGLAVPGVPSYAAVVRAGEPAGIPGAGPAGPAGLVGAAPGMVSGVRHEHVAFLTPVGAMEEPARDVVRLLKVNIDPVAKDIRDIMLRHTRYGVTVFTNNAQAITNIQNAINENAVTRAVMTIRIHARQNPHVRFSGVDPDLGPEEFFRLLDERNPTLQIGADISKVKVTFRERGGTKAYIVEVDPEAFCRIMASPRLSVGWTMVLASEDLHVPTCTFCASYGHGRSSCPAAADRTEAVCTKCGAEGHVGAACPVRMGDAAVCCPACRRVGFEAAGHPTGFPGCPLLLKKVARLRRACTLAARNGEGSAVGWLRGGLLRLAFMQVNLDHARSSLSNLCDRMIETDTHVAVACDPYKPKGKMLSLPAGFTAFACEEEPSAIVLLRRPPFDLCPVMLSKHVVEVYGQYHDSHFTIVSVLL</sequence>
<protein>
    <recommendedName>
        <fullName evidence="3">CCHC-type domain-containing protein</fullName>
    </recommendedName>
</protein>
<dbReference type="SUPFAM" id="SSF57756">
    <property type="entry name" value="Retrovirus zinc finger-like domains"/>
    <property type="match status" value="1"/>
</dbReference>
<accession>A0A9J6EPF8</accession>
<dbReference type="Gene3D" id="4.10.60.10">
    <property type="entry name" value="Zinc finger, CCHC-type"/>
    <property type="match status" value="1"/>
</dbReference>
<keyword evidence="1" id="KW-0862">Zinc</keyword>
<gene>
    <name evidence="4" type="ORF">HPB51_000161</name>
</gene>
<comment type="caution">
    <text evidence="4">The sequence shown here is derived from an EMBL/GenBank/DDBJ whole genome shotgun (WGS) entry which is preliminary data.</text>
</comment>
<dbReference type="PROSITE" id="PS50158">
    <property type="entry name" value="ZF_CCHC"/>
    <property type="match status" value="1"/>
</dbReference>
<feature type="region of interest" description="Disordered" evidence="2">
    <location>
        <begin position="1"/>
        <end position="59"/>
    </location>
</feature>
<feature type="compositionally biased region" description="Polar residues" evidence="2">
    <location>
        <begin position="19"/>
        <end position="39"/>
    </location>
</feature>
<reference evidence="4" key="1">
    <citation type="journal article" date="2020" name="Cell">
        <title>Large-Scale Comparative Analyses of Tick Genomes Elucidate Their Genetic Diversity and Vector Capacities.</title>
        <authorList>
            <consortium name="Tick Genome and Microbiome Consortium (TIGMIC)"/>
            <person name="Jia N."/>
            <person name="Wang J."/>
            <person name="Shi W."/>
            <person name="Du L."/>
            <person name="Sun Y."/>
            <person name="Zhan W."/>
            <person name="Jiang J.F."/>
            <person name="Wang Q."/>
            <person name="Zhang B."/>
            <person name="Ji P."/>
            <person name="Bell-Sakyi L."/>
            <person name="Cui X.M."/>
            <person name="Yuan T.T."/>
            <person name="Jiang B.G."/>
            <person name="Yang W.F."/>
            <person name="Lam T.T."/>
            <person name="Chang Q.C."/>
            <person name="Ding S.J."/>
            <person name="Wang X.J."/>
            <person name="Zhu J.G."/>
            <person name="Ruan X.D."/>
            <person name="Zhao L."/>
            <person name="Wei J.T."/>
            <person name="Ye R.Z."/>
            <person name="Que T.C."/>
            <person name="Du C.H."/>
            <person name="Zhou Y.H."/>
            <person name="Cheng J.X."/>
            <person name="Dai P.F."/>
            <person name="Guo W.B."/>
            <person name="Han X.H."/>
            <person name="Huang E.J."/>
            <person name="Li L.F."/>
            <person name="Wei W."/>
            <person name="Gao Y.C."/>
            <person name="Liu J.Z."/>
            <person name="Shao H.Z."/>
            <person name="Wang X."/>
            <person name="Wang C.C."/>
            <person name="Yang T.C."/>
            <person name="Huo Q.B."/>
            <person name="Li W."/>
            <person name="Chen H.Y."/>
            <person name="Chen S.E."/>
            <person name="Zhou L.G."/>
            <person name="Ni X.B."/>
            <person name="Tian J.H."/>
            <person name="Sheng Y."/>
            <person name="Liu T."/>
            <person name="Pan Y.S."/>
            <person name="Xia L.Y."/>
            <person name="Li J."/>
            <person name="Zhao F."/>
            <person name="Cao W.C."/>
        </authorList>
    </citation>
    <scope>NUCLEOTIDE SEQUENCE</scope>
    <source>
        <strain evidence="4">Rmic-2018</strain>
    </source>
</reference>